<dbReference type="RefSeq" id="WP_304419591.1">
    <property type="nucleotide sequence ID" value="NZ_JANCMU010000001.1"/>
</dbReference>
<dbReference type="EMBL" id="JANCMU010000001">
    <property type="protein sequence ID" value="MDG4944837.1"/>
    <property type="molecule type" value="Genomic_DNA"/>
</dbReference>
<sequence>MKKGFILLFFLNFLLLSAQSDSIDIHFSYEGFSPIVDVQQRFDVLPNSSNNEYFIYAWANAYKDKNTTLAKTKLSNRKDELHFAPISDRGWIEDLRFLDENNKRIPYTYVDNEIIKLIVPKGKDRLKFKANYSIHLPHAKITNYGLKEDGSLLLKYFFLQPGVKKDDYIIVQHYKDFESLSGNHTHYELHTNIPENFEVYTDLKEIRPNYYVGDKLDFFQLAVVSSEVVETISTEHGDVIFGFDMDSADVAKLKPVITEELAFLKNTLGGLKEPLFISKKSYSKHKFDGVQDIDIPLVGKYQIFDTETRLNLEMIAQLTSAYADKNIIVDMRNDHWIRNGIKAYLQMKYIEQKYPDLLLSGNVSDDIRLFNIRPLKMFEASKLKMTERSKIFYQMFLTENLDQAINTPFDELSNLNQKNVSYFKTGLAFENFSTYLGEDNFHFILQKMIEDHCCSPITAESFEDYFKTYTDKDVSWFFDSFIPNRKNLDFAIKNAKFKGDSTIINIRNKTELDLPFRVSAYENGVKTYDTWTISKDKITSLSIPNNNYDLIVLNDSISFPDFNPRNNYYRPKNLFRRKLKFGLVTDYPSYEYNQIFLFPDIGWNNYDKLQLGVSVSNKTILPQIWTYKIKPQYSTGETTLTGTFSTSYNIYPNQGWFRKIKLQAGMGYRHYNKGLSYKSYSLGTNFTFNKSPRSLRNRSIVTNFQHIDRELALDASPEDIELKEYKLYNLGYQYWNPGVIHEKKAFVNFQLSNKFSKIYGEFYWRWKFSENKRLGVRIFGGSFINHSLENSDYFDFGLDRITDYTFSYPLLGRSETSGLLSQQFVLAEGGFKSNFFVQADQYMYAMNLEYPIWKIFDLYGDMGIYKNKLQPTKFVYDSGLRVRLIPDFLEIYLPIQSSLGFEPTLGAYHDRIRFMLNLDLGKVIQYWQRGKY</sequence>
<comment type="caution">
    <text evidence="2">The sequence shown here is derived from an EMBL/GenBank/DDBJ whole genome shotgun (WGS) entry which is preliminary data.</text>
</comment>
<accession>A0A9X4MXZ2</accession>
<evidence type="ECO:0000313" key="2">
    <source>
        <dbReference type="EMBL" id="MDG4944837.1"/>
    </source>
</evidence>
<dbReference type="InterPro" id="IPR027268">
    <property type="entry name" value="Peptidase_M4/M1_CTD_sf"/>
</dbReference>
<evidence type="ECO:0000313" key="3">
    <source>
        <dbReference type="Proteomes" id="UP001152599"/>
    </source>
</evidence>
<feature type="signal peptide" evidence="1">
    <location>
        <begin position="1"/>
        <end position="18"/>
    </location>
</feature>
<dbReference type="AlphaFoldDB" id="A0A9X4MXZ2"/>
<keyword evidence="3" id="KW-1185">Reference proteome</keyword>
<protein>
    <submittedName>
        <fullName evidence="2">Uncharacterized protein</fullName>
    </submittedName>
</protein>
<gene>
    <name evidence="2" type="ORF">NMK71_00270</name>
</gene>
<evidence type="ECO:0000256" key="1">
    <source>
        <dbReference type="SAM" id="SignalP"/>
    </source>
</evidence>
<dbReference type="Gene3D" id="1.10.390.10">
    <property type="entry name" value="Neutral Protease Domain 2"/>
    <property type="match status" value="1"/>
</dbReference>
<organism evidence="2 3">
    <name type="scientific">Profundicola chukchiensis</name>
    <dbReference type="NCBI Taxonomy" id="2961959"/>
    <lineage>
        <taxon>Bacteria</taxon>
        <taxon>Pseudomonadati</taxon>
        <taxon>Bacteroidota</taxon>
        <taxon>Flavobacteriia</taxon>
        <taxon>Flavobacteriales</taxon>
        <taxon>Weeksellaceae</taxon>
        <taxon>Profundicola</taxon>
    </lineage>
</organism>
<dbReference type="SUPFAM" id="SSF55486">
    <property type="entry name" value="Metalloproteases ('zincins'), catalytic domain"/>
    <property type="match status" value="1"/>
</dbReference>
<name>A0A9X4MXZ2_9FLAO</name>
<keyword evidence="1" id="KW-0732">Signal</keyword>
<reference evidence="2" key="1">
    <citation type="submission" date="2022-07" db="EMBL/GenBank/DDBJ databases">
        <title>Description and genome-wide analysis of Profundicola chukchiensis gen. nov., sp. nov., marine bacteria isolated from bottom sediments of the Chukchi Sea.</title>
        <authorList>
            <person name="Romanenko L."/>
            <person name="Otstavnykh N."/>
            <person name="Kurilenko V."/>
            <person name="Eremeev V."/>
            <person name="Velansky P."/>
            <person name="Mikhailov V."/>
            <person name="Isaeva M."/>
        </authorList>
    </citation>
    <scope>NUCLEOTIDE SEQUENCE</scope>
    <source>
        <strain evidence="2">KMM 9713</strain>
    </source>
</reference>
<feature type="chain" id="PRO_5040915644" evidence="1">
    <location>
        <begin position="19"/>
        <end position="932"/>
    </location>
</feature>
<dbReference type="Proteomes" id="UP001152599">
    <property type="component" value="Unassembled WGS sequence"/>
</dbReference>
<proteinExistence type="predicted"/>